<feature type="binding site" evidence="6">
    <location>
        <position position="78"/>
    </location>
    <ligand>
        <name>substrate</name>
    </ligand>
</feature>
<feature type="binding site" evidence="6">
    <location>
        <position position="169"/>
    </location>
    <ligand>
        <name>a divalent metal cation</name>
        <dbReference type="ChEBI" id="CHEBI:60240"/>
        <label>2</label>
        <note>catalytic</note>
    </ligand>
</feature>
<dbReference type="PANTHER" id="PTHR43330">
    <property type="entry name" value="METHIONINE AMINOPEPTIDASE"/>
    <property type="match status" value="1"/>
</dbReference>
<evidence type="ECO:0000313" key="10">
    <source>
        <dbReference type="Proteomes" id="UP000003094"/>
    </source>
</evidence>
<evidence type="ECO:0000256" key="5">
    <source>
        <dbReference type="ARBA" id="ARBA00022801"/>
    </source>
</evidence>
<dbReference type="NCBIfam" id="TIGR00500">
    <property type="entry name" value="met_pdase_I"/>
    <property type="match status" value="1"/>
</dbReference>
<evidence type="ECO:0000259" key="8">
    <source>
        <dbReference type="Pfam" id="PF00557"/>
    </source>
</evidence>
<protein>
    <recommendedName>
        <fullName evidence="6 7">Methionine aminopeptidase</fullName>
        <shortName evidence="6">MAP</shortName>
        <shortName evidence="6">MetAP</shortName>
        <ecNumber evidence="6 7">3.4.11.18</ecNumber>
    </recommendedName>
    <alternativeName>
        <fullName evidence="6">Peptidase M</fullName>
    </alternativeName>
</protein>
<dbReference type="Proteomes" id="UP000003094">
    <property type="component" value="Unassembled WGS sequence"/>
</dbReference>
<dbReference type="GO" id="GO:0046872">
    <property type="term" value="F:metal ion binding"/>
    <property type="evidence" value="ECO:0007669"/>
    <property type="project" value="UniProtKB-UniRule"/>
</dbReference>
<organism evidence="9 10">
    <name type="scientific">Paenibacillus vortex V453</name>
    <dbReference type="NCBI Taxonomy" id="715225"/>
    <lineage>
        <taxon>Bacteria</taxon>
        <taxon>Bacillati</taxon>
        <taxon>Bacillota</taxon>
        <taxon>Bacilli</taxon>
        <taxon>Bacillales</taxon>
        <taxon>Paenibacillaceae</taxon>
        <taxon>Paenibacillus</taxon>
    </lineage>
</organism>
<evidence type="ECO:0000256" key="7">
    <source>
        <dbReference type="RuleBase" id="RU003653"/>
    </source>
</evidence>
<comment type="caution">
    <text evidence="9">The sequence shown here is derived from an EMBL/GenBank/DDBJ whole genome shotgun (WGS) entry which is preliminary data.</text>
</comment>
<keyword evidence="10" id="KW-1185">Reference proteome</keyword>
<feature type="binding site" evidence="6">
    <location>
        <position position="202"/>
    </location>
    <ligand>
        <name>a divalent metal cation</name>
        <dbReference type="ChEBI" id="CHEBI:60240"/>
        <label>2</label>
        <note>catalytic</note>
    </ligand>
</feature>
<evidence type="ECO:0000256" key="6">
    <source>
        <dbReference type="HAMAP-Rule" id="MF_01974"/>
    </source>
</evidence>
<keyword evidence="3 6" id="KW-0645">Protease</keyword>
<evidence type="ECO:0000313" key="9">
    <source>
        <dbReference type="EMBL" id="EFU42766.1"/>
    </source>
</evidence>
<dbReference type="InterPro" id="IPR001714">
    <property type="entry name" value="Pept_M24_MAP"/>
</dbReference>
<keyword evidence="4 6" id="KW-0479">Metal-binding</keyword>
<dbReference type="GO" id="GO:0004239">
    <property type="term" value="F:initiator methionyl aminopeptidase activity"/>
    <property type="evidence" value="ECO:0007669"/>
    <property type="project" value="UniProtKB-UniRule"/>
</dbReference>
<dbReference type="Gene3D" id="3.90.230.10">
    <property type="entry name" value="Creatinase/methionine aminopeptidase superfamily"/>
    <property type="match status" value="1"/>
</dbReference>
<keyword evidence="5 6" id="KW-0378">Hydrolase</keyword>
<feature type="binding site" evidence="6">
    <location>
        <position position="106"/>
    </location>
    <ligand>
        <name>a divalent metal cation</name>
        <dbReference type="ChEBI" id="CHEBI:60240"/>
        <label>1</label>
    </ligand>
</feature>
<feature type="binding site" evidence="6">
    <location>
        <position position="234"/>
    </location>
    <ligand>
        <name>a divalent metal cation</name>
        <dbReference type="ChEBI" id="CHEBI:60240"/>
        <label>1</label>
    </ligand>
</feature>
<feature type="binding site" evidence="6">
    <location>
        <position position="234"/>
    </location>
    <ligand>
        <name>a divalent metal cation</name>
        <dbReference type="ChEBI" id="CHEBI:60240"/>
        <label>2</label>
        <note>catalytic</note>
    </ligand>
</feature>
<evidence type="ECO:0000256" key="4">
    <source>
        <dbReference type="ARBA" id="ARBA00022723"/>
    </source>
</evidence>
<feature type="binding site" evidence="6">
    <location>
        <position position="106"/>
    </location>
    <ligand>
        <name>a divalent metal cation</name>
        <dbReference type="ChEBI" id="CHEBI:60240"/>
        <label>2</label>
        <note>catalytic</note>
    </ligand>
</feature>
<dbReference type="InterPro" id="IPR000994">
    <property type="entry name" value="Pept_M24"/>
</dbReference>
<dbReference type="AlphaFoldDB" id="A0A2R9SZM4"/>
<dbReference type="EC" id="3.4.11.18" evidence="6 7"/>
<comment type="function">
    <text evidence="1 6">Removes the N-terminal methionine from nascent proteins. The N-terminal methionine is often cleaved when the second residue in the primary sequence is small and uncharged (Met-Ala-, Cys, Gly, Pro, Ser, Thr, or Val). Requires deformylation of the N(alpha)-formylated initiator methionine before it can be hydrolyzed.</text>
</comment>
<dbReference type="HAMAP" id="MF_01974">
    <property type="entry name" value="MetAP_1"/>
    <property type="match status" value="1"/>
</dbReference>
<dbReference type="EMBL" id="ADHJ01000012">
    <property type="protein sequence ID" value="EFU42766.1"/>
    <property type="molecule type" value="Genomic_DNA"/>
</dbReference>
<dbReference type="InterPro" id="IPR036005">
    <property type="entry name" value="Creatinase/aminopeptidase-like"/>
</dbReference>
<sequence>MRIQLRRKEEIGYIREAGRILAACHREIAKIIQPGITTSEIDARVEKFLEKNGAVPEQKGYKGFPYATCASVNDVVCHGFPDQRPLEAGDVVTIDMVVNKNGWLADSGWTYAVAEVSPKVRKLMEHTHEALFRGIEAARHGAALGDVGHAIEQVAKREGYGIVKSLVGHGIGRAIHEPPDVLNYGVPGRGLKLKEGMVITIEPVFTLGSTGAVFWGDDGWTISSADGSIGVQYEHTIAITREGPVILTD</sequence>
<dbReference type="RefSeq" id="WP_006208084.1">
    <property type="nucleotide sequence ID" value="NZ_ADHJ01000012.1"/>
</dbReference>
<proteinExistence type="inferred from homology"/>
<dbReference type="KEGG" id="pvo:PVOR_05980"/>
<feature type="domain" description="Peptidase M24" evidence="8">
    <location>
        <begin position="14"/>
        <end position="240"/>
    </location>
</feature>
<accession>A0A2R9SZM4</accession>
<dbReference type="SUPFAM" id="SSF55920">
    <property type="entry name" value="Creatinase/aminopeptidase"/>
    <property type="match status" value="1"/>
</dbReference>
<dbReference type="CDD" id="cd01086">
    <property type="entry name" value="MetAP1"/>
    <property type="match status" value="1"/>
</dbReference>
<comment type="similarity">
    <text evidence="6">Belongs to the peptidase M24A family. Methionine aminopeptidase type 1 subfamily.</text>
</comment>
<dbReference type="GO" id="GO:0070006">
    <property type="term" value="F:metalloaminopeptidase activity"/>
    <property type="evidence" value="ECO:0007669"/>
    <property type="project" value="UniProtKB-UniRule"/>
</dbReference>
<feature type="binding site" evidence="6">
    <location>
        <position position="176"/>
    </location>
    <ligand>
        <name>substrate</name>
    </ligand>
</feature>
<comment type="catalytic activity">
    <reaction evidence="6 7">
        <text>Release of N-terminal amino acids, preferentially methionine, from peptides and arylamides.</text>
        <dbReference type="EC" id="3.4.11.18"/>
    </reaction>
</comment>
<evidence type="ECO:0000256" key="1">
    <source>
        <dbReference type="ARBA" id="ARBA00002521"/>
    </source>
</evidence>
<dbReference type="Pfam" id="PF00557">
    <property type="entry name" value="Peptidase_M24"/>
    <property type="match status" value="1"/>
</dbReference>
<keyword evidence="2 6" id="KW-0031">Aminopeptidase</keyword>
<dbReference type="PRINTS" id="PR00599">
    <property type="entry name" value="MAPEPTIDASE"/>
</dbReference>
<comment type="cofactor">
    <cofactor evidence="6">
        <name>Co(2+)</name>
        <dbReference type="ChEBI" id="CHEBI:48828"/>
    </cofactor>
    <cofactor evidence="6">
        <name>Zn(2+)</name>
        <dbReference type="ChEBI" id="CHEBI:29105"/>
    </cofactor>
    <cofactor evidence="6">
        <name>Mn(2+)</name>
        <dbReference type="ChEBI" id="CHEBI:29035"/>
    </cofactor>
    <cofactor evidence="6">
        <name>Fe(2+)</name>
        <dbReference type="ChEBI" id="CHEBI:29033"/>
    </cofactor>
    <text evidence="6">Binds 2 divalent metal cations per subunit. Has a high-affinity and a low affinity metal-binding site. The true nature of the physiological cofactor is under debate. The enzyme is active with cobalt, zinc, manganese or divalent iron ions. Most likely, methionine aminopeptidases function as mononuclear Fe(2+)-metalloproteases under physiological conditions, and the catalytically relevant metal-binding site has been assigned to the histidine-containing high-affinity site.</text>
</comment>
<evidence type="ECO:0000256" key="3">
    <source>
        <dbReference type="ARBA" id="ARBA00022670"/>
    </source>
</evidence>
<evidence type="ECO:0000256" key="2">
    <source>
        <dbReference type="ARBA" id="ARBA00022438"/>
    </source>
</evidence>
<dbReference type="PANTHER" id="PTHR43330:SF17">
    <property type="entry name" value="METHIONINE AMINOPEPTIDASE"/>
    <property type="match status" value="1"/>
</dbReference>
<name>A0A2R9SZM4_9BACL</name>
<feature type="binding site" evidence="6">
    <location>
        <position position="95"/>
    </location>
    <ligand>
        <name>a divalent metal cation</name>
        <dbReference type="ChEBI" id="CHEBI:60240"/>
        <label>1</label>
    </ligand>
</feature>
<dbReference type="InterPro" id="IPR002467">
    <property type="entry name" value="Pept_M24A_MAP1"/>
</dbReference>
<gene>
    <name evidence="6" type="primary">map</name>
    <name evidence="9" type="ORF">PVOR_05980</name>
</gene>
<reference evidence="9 10" key="1">
    <citation type="journal article" date="2010" name="BMC Genomics">
        <title>Genome sequence of the pattern forming Paenibacillus vortex bacterium reveals potential for thriving in complex environments.</title>
        <authorList>
            <person name="Sirota-Madi A."/>
            <person name="Olender T."/>
            <person name="Helman Y."/>
            <person name="Ingham C."/>
            <person name="Brainis I."/>
            <person name="Roth D."/>
            <person name="Hagi E."/>
            <person name="Brodsky L."/>
            <person name="Leshkowitz D."/>
            <person name="Galatenko V."/>
            <person name="Nikolaev V."/>
            <person name="Mugasimangalam R.C."/>
            <person name="Bransburg-Zabary S."/>
            <person name="Gutnick D.L."/>
            <person name="Lancet D."/>
            <person name="Ben-Jacob E."/>
        </authorList>
    </citation>
    <scope>NUCLEOTIDE SEQUENCE [LARGE SCALE GENOMIC DNA]</scope>
    <source>
        <strain evidence="9 10">V453</strain>
    </source>
</reference>
<dbReference type="GO" id="GO:0005829">
    <property type="term" value="C:cytosol"/>
    <property type="evidence" value="ECO:0007669"/>
    <property type="project" value="TreeGrafter"/>
</dbReference>
<dbReference type="GO" id="GO:0006508">
    <property type="term" value="P:proteolysis"/>
    <property type="evidence" value="ECO:0007669"/>
    <property type="project" value="UniProtKB-KW"/>
</dbReference>
<comment type="subunit">
    <text evidence="6">Monomer.</text>
</comment>